<organism evidence="1 2">
    <name type="scientific">Nonomuraea muscovyensis</name>
    <dbReference type="NCBI Taxonomy" id="1124761"/>
    <lineage>
        <taxon>Bacteria</taxon>
        <taxon>Bacillati</taxon>
        <taxon>Actinomycetota</taxon>
        <taxon>Actinomycetes</taxon>
        <taxon>Streptosporangiales</taxon>
        <taxon>Streptosporangiaceae</taxon>
        <taxon>Nonomuraea</taxon>
    </lineage>
</organism>
<evidence type="ECO:0008006" key="3">
    <source>
        <dbReference type="Google" id="ProtNLM"/>
    </source>
</evidence>
<name>A0A7X0C4T9_9ACTN</name>
<dbReference type="EMBL" id="JACHJB010000002">
    <property type="protein sequence ID" value="MBB6347475.1"/>
    <property type="molecule type" value="Genomic_DNA"/>
</dbReference>
<sequence>MSTIHWTEAHTVRSARWHSENASPPPRRITVADDRMKAYTAYRLACEGTALLWRGDFHNARQLLRAMSRRMDRKPLPSGNNAQETFRLHRRARGDRARVLGRLVVLLDDTHALGLRRAPDVRQACTEAYGPPHEPTAVSLN</sequence>
<gene>
    <name evidence="1" type="ORF">FHU36_004020</name>
</gene>
<accession>A0A7X0C4T9</accession>
<keyword evidence="2" id="KW-1185">Reference proteome</keyword>
<proteinExistence type="predicted"/>
<reference evidence="1 2" key="1">
    <citation type="submission" date="2020-08" db="EMBL/GenBank/DDBJ databases">
        <title>Sequencing the genomes of 1000 actinobacteria strains.</title>
        <authorList>
            <person name="Klenk H.-P."/>
        </authorList>
    </citation>
    <scope>NUCLEOTIDE SEQUENCE [LARGE SCALE GENOMIC DNA]</scope>
    <source>
        <strain evidence="1 2">DSM 45913</strain>
    </source>
</reference>
<dbReference type="AlphaFoldDB" id="A0A7X0C4T9"/>
<comment type="caution">
    <text evidence="1">The sequence shown here is derived from an EMBL/GenBank/DDBJ whole genome shotgun (WGS) entry which is preliminary data.</text>
</comment>
<dbReference type="Proteomes" id="UP000583800">
    <property type="component" value="Unassembled WGS sequence"/>
</dbReference>
<protein>
    <recommendedName>
        <fullName evidence="3">Methyltransferase</fullName>
    </recommendedName>
</protein>
<dbReference type="RefSeq" id="WP_246502505.1">
    <property type="nucleotide sequence ID" value="NZ_JACHJB010000002.1"/>
</dbReference>
<evidence type="ECO:0000313" key="1">
    <source>
        <dbReference type="EMBL" id="MBB6347475.1"/>
    </source>
</evidence>
<evidence type="ECO:0000313" key="2">
    <source>
        <dbReference type="Proteomes" id="UP000583800"/>
    </source>
</evidence>